<keyword evidence="3" id="KW-0963">Cytoplasm</keyword>
<dbReference type="InterPro" id="IPR011650">
    <property type="entry name" value="Peptidase_M20_dimer"/>
</dbReference>
<evidence type="ECO:0000256" key="7">
    <source>
        <dbReference type="ARBA" id="ARBA00022801"/>
    </source>
</evidence>
<dbReference type="AlphaFoldDB" id="A0A939ED63"/>
<dbReference type="PANTHER" id="PTHR43808:SF31">
    <property type="entry name" value="N-ACETYL-L-CITRULLINE DEACETYLASE"/>
    <property type="match status" value="1"/>
</dbReference>
<sequence length="383" mass="41040">MTNAFDILDRLIAFPSVSRDGNLDLITFVADLLGRNGIECRLFPSETRDRASLFATVGPAGPGGIVLSGHTDVVPVDGQPWTRDPFRLSEQDGRLYGRGTADMKGFVACAIEAVLAAQMHPLKRPLHLALSYDEEIGCVGVRPMLGELAKQGFRPDWVLIGEPTSMQIATGHKGKIGARATCCGVAAHSALAPTGLNAIHLAADFLQEIRTLQTEIVETGSRDDDYDIPYSTLHAGIIQGGTALNIVPDACTLDFEIRNIASDDPRSLLDRLFDAAEKLTKTSRDRFPDAGIKIDVVSDYPGLDTPSQSREFATAMSLAQGSQAIKVAFGTEGGLFSSALDVPALVCGPGSMDQGHKPDEFVTRAQMEACRSMLTRITNRLAA</sequence>
<proteinExistence type="inferred from homology"/>
<gene>
    <name evidence="11" type="primary">argE</name>
    <name evidence="11" type="ORF">JF539_09160</name>
</gene>
<feature type="domain" description="Peptidase M20 dimerisation" evidence="10">
    <location>
        <begin position="170"/>
        <end position="280"/>
    </location>
</feature>
<dbReference type="SUPFAM" id="SSF55031">
    <property type="entry name" value="Bacterial exopeptidase dimerisation domain"/>
    <property type="match status" value="1"/>
</dbReference>
<keyword evidence="9" id="KW-0170">Cobalt</keyword>
<name>A0A939ED63_9HYPH</name>
<dbReference type="InterPro" id="IPR001261">
    <property type="entry name" value="ArgE/DapE_CS"/>
</dbReference>
<dbReference type="InterPro" id="IPR036264">
    <property type="entry name" value="Bact_exopeptidase_dim_dom"/>
</dbReference>
<reference evidence="11" key="1">
    <citation type="submission" date="2020-12" db="EMBL/GenBank/DDBJ databases">
        <title>Oil enriched cultivation method for isolating marine PHA-producing bacteria.</title>
        <authorList>
            <person name="Zheng W."/>
            <person name="Yu S."/>
            <person name="Huang Y."/>
        </authorList>
    </citation>
    <scope>NUCLEOTIDE SEQUENCE</scope>
    <source>
        <strain evidence="11">SY-2-12</strain>
    </source>
</reference>
<evidence type="ECO:0000256" key="2">
    <source>
        <dbReference type="ARBA" id="ARBA00005691"/>
    </source>
</evidence>
<evidence type="ECO:0000256" key="8">
    <source>
        <dbReference type="ARBA" id="ARBA00022833"/>
    </source>
</evidence>
<dbReference type="GO" id="GO:0008777">
    <property type="term" value="F:acetylornithine deacetylase activity"/>
    <property type="evidence" value="ECO:0007669"/>
    <property type="project" value="UniProtKB-EC"/>
</dbReference>
<dbReference type="InterPro" id="IPR050072">
    <property type="entry name" value="Peptidase_M20A"/>
</dbReference>
<keyword evidence="8" id="KW-0862">Zinc</keyword>
<dbReference type="Gene3D" id="3.30.70.360">
    <property type="match status" value="1"/>
</dbReference>
<accession>A0A939ED63</accession>
<dbReference type="Gene3D" id="3.40.630.10">
    <property type="entry name" value="Zn peptidases"/>
    <property type="match status" value="1"/>
</dbReference>
<dbReference type="Proteomes" id="UP000664096">
    <property type="component" value="Unassembled WGS sequence"/>
</dbReference>
<protein>
    <submittedName>
        <fullName evidence="11">Acetylornithine deacetylase</fullName>
        <ecNumber evidence="11">3.5.1.16</ecNumber>
    </submittedName>
</protein>
<comment type="similarity">
    <text evidence="2">Belongs to the peptidase M20A family. ArgE subfamily.</text>
</comment>
<evidence type="ECO:0000313" key="12">
    <source>
        <dbReference type="Proteomes" id="UP000664096"/>
    </source>
</evidence>
<dbReference type="PANTHER" id="PTHR43808">
    <property type="entry name" value="ACETYLORNITHINE DEACETYLASE"/>
    <property type="match status" value="1"/>
</dbReference>
<evidence type="ECO:0000256" key="1">
    <source>
        <dbReference type="ARBA" id="ARBA00001947"/>
    </source>
</evidence>
<dbReference type="PROSITE" id="PS00759">
    <property type="entry name" value="ARGE_DAPE_CPG2_2"/>
    <property type="match status" value="1"/>
</dbReference>
<dbReference type="Pfam" id="PF07687">
    <property type="entry name" value="M20_dimer"/>
    <property type="match status" value="1"/>
</dbReference>
<dbReference type="EMBL" id="JAEKJZ010000001">
    <property type="protein sequence ID" value="MBN9670504.1"/>
    <property type="molecule type" value="Genomic_DNA"/>
</dbReference>
<evidence type="ECO:0000313" key="11">
    <source>
        <dbReference type="EMBL" id="MBN9670504.1"/>
    </source>
</evidence>
<keyword evidence="4" id="KW-0055">Arginine biosynthesis</keyword>
<comment type="cofactor">
    <cofactor evidence="1">
        <name>Zn(2+)</name>
        <dbReference type="ChEBI" id="CHEBI:29105"/>
    </cofactor>
</comment>
<keyword evidence="5" id="KW-0028">Amino-acid biosynthesis</keyword>
<organism evidence="11 12">
    <name type="scientific">Roseibium aggregatum</name>
    <dbReference type="NCBI Taxonomy" id="187304"/>
    <lineage>
        <taxon>Bacteria</taxon>
        <taxon>Pseudomonadati</taxon>
        <taxon>Pseudomonadota</taxon>
        <taxon>Alphaproteobacteria</taxon>
        <taxon>Hyphomicrobiales</taxon>
        <taxon>Stappiaceae</taxon>
        <taxon>Roseibium</taxon>
    </lineage>
</organism>
<comment type="caution">
    <text evidence="11">The sequence shown here is derived from an EMBL/GenBank/DDBJ whole genome shotgun (WGS) entry which is preliminary data.</text>
</comment>
<dbReference type="SUPFAM" id="SSF53187">
    <property type="entry name" value="Zn-dependent exopeptidases"/>
    <property type="match status" value="1"/>
</dbReference>
<evidence type="ECO:0000256" key="3">
    <source>
        <dbReference type="ARBA" id="ARBA00022490"/>
    </source>
</evidence>
<dbReference type="CDD" id="cd03894">
    <property type="entry name" value="M20_ArgE"/>
    <property type="match status" value="1"/>
</dbReference>
<dbReference type="EC" id="3.5.1.16" evidence="11"/>
<evidence type="ECO:0000259" key="10">
    <source>
        <dbReference type="Pfam" id="PF07687"/>
    </source>
</evidence>
<dbReference type="NCBIfam" id="NF005710">
    <property type="entry name" value="PRK07522.1"/>
    <property type="match status" value="1"/>
</dbReference>
<evidence type="ECO:0000256" key="4">
    <source>
        <dbReference type="ARBA" id="ARBA00022571"/>
    </source>
</evidence>
<dbReference type="Pfam" id="PF01546">
    <property type="entry name" value="Peptidase_M20"/>
    <property type="match status" value="1"/>
</dbReference>
<evidence type="ECO:0000256" key="9">
    <source>
        <dbReference type="ARBA" id="ARBA00023285"/>
    </source>
</evidence>
<dbReference type="NCBIfam" id="TIGR01892">
    <property type="entry name" value="AcOrn-deacetyl"/>
    <property type="match status" value="1"/>
</dbReference>
<keyword evidence="6" id="KW-0479">Metal-binding</keyword>
<dbReference type="GO" id="GO:0046872">
    <property type="term" value="F:metal ion binding"/>
    <property type="evidence" value="ECO:0007669"/>
    <property type="project" value="UniProtKB-KW"/>
</dbReference>
<evidence type="ECO:0000256" key="5">
    <source>
        <dbReference type="ARBA" id="ARBA00022605"/>
    </source>
</evidence>
<dbReference type="InterPro" id="IPR002933">
    <property type="entry name" value="Peptidase_M20"/>
</dbReference>
<evidence type="ECO:0000256" key="6">
    <source>
        <dbReference type="ARBA" id="ARBA00022723"/>
    </source>
</evidence>
<dbReference type="RefSeq" id="WP_207139984.1">
    <property type="nucleotide sequence ID" value="NZ_JAEKJZ010000001.1"/>
</dbReference>
<keyword evidence="7 11" id="KW-0378">Hydrolase</keyword>
<dbReference type="InterPro" id="IPR010169">
    <property type="entry name" value="AcOrn-deacetyl"/>
</dbReference>
<dbReference type="GO" id="GO:0006526">
    <property type="term" value="P:L-arginine biosynthetic process"/>
    <property type="evidence" value="ECO:0007669"/>
    <property type="project" value="UniProtKB-KW"/>
</dbReference>